<gene>
    <name evidence="2" type="ORF">CKAH01_02469</name>
</gene>
<keyword evidence="3" id="KW-1185">Reference proteome</keyword>
<feature type="region of interest" description="Disordered" evidence="1">
    <location>
        <begin position="102"/>
        <end position="123"/>
    </location>
</feature>
<name>A0AAD9XYH5_COLKA</name>
<comment type="caution">
    <text evidence="2">The sequence shown here is derived from an EMBL/GenBank/DDBJ whole genome shotgun (WGS) entry which is preliminary data.</text>
</comment>
<dbReference type="Proteomes" id="UP001281614">
    <property type="component" value="Unassembled WGS sequence"/>
</dbReference>
<evidence type="ECO:0000256" key="1">
    <source>
        <dbReference type="SAM" id="MobiDB-lite"/>
    </source>
</evidence>
<sequence length="357" mass="38577">MDHSCALRCTQCGRIVWRASGIEQCSRCPTQYCNSNAHAPPPSAQPPSGSKWVKVDSLFRRVSVVGPDSRKADFWDPGFTESILQYWKHSDGVANSNDHVGQFQSQRHVPTRPASRESPASPQFTCSPQLLAALHNSAVCTNDSGAHARVAPLVALPLAYANCANSSFPPAHLGGVMVQRHAVLQAAGTQMHNPKMEDVGMSGRKLSTVSSCGRQAVNVSKTFSVLLQAKSRWSGLCSGHPPHQFTPDLGSAPSPKRGSLSAHWPKILLIAISFCELEIVEPHLSSNQETQDLAIENTASHSGGSLSPLMIVSTDPSAADETRHIDQLCPSWSHVKRRARDDTIFEIALGRLSEARS</sequence>
<evidence type="ECO:0000313" key="3">
    <source>
        <dbReference type="Proteomes" id="UP001281614"/>
    </source>
</evidence>
<dbReference type="AlphaFoldDB" id="A0AAD9XYH5"/>
<reference evidence="2" key="1">
    <citation type="submission" date="2023-02" db="EMBL/GenBank/DDBJ databases">
        <title>Colletotrichum kahawae CIFC_Que2 genome sequencing and assembly.</title>
        <authorList>
            <person name="Baroncelli R."/>
        </authorList>
    </citation>
    <scope>NUCLEOTIDE SEQUENCE</scope>
    <source>
        <strain evidence="2">CIFC_Que2</strain>
    </source>
</reference>
<protein>
    <submittedName>
        <fullName evidence="2">Uncharacterized protein</fullName>
    </submittedName>
</protein>
<accession>A0AAD9XYH5</accession>
<organism evidence="2 3">
    <name type="scientific">Colletotrichum kahawae</name>
    <name type="common">Coffee berry disease fungus</name>
    <dbReference type="NCBI Taxonomy" id="34407"/>
    <lineage>
        <taxon>Eukaryota</taxon>
        <taxon>Fungi</taxon>
        <taxon>Dikarya</taxon>
        <taxon>Ascomycota</taxon>
        <taxon>Pezizomycotina</taxon>
        <taxon>Sordariomycetes</taxon>
        <taxon>Hypocreomycetidae</taxon>
        <taxon>Glomerellales</taxon>
        <taxon>Glomerellaceae</taxon>
        <taxon>Colletotrichum</taxon>
        <taxon>Colletotrichum gloeosporioides species complex</taxon>
    </lineage>
</organism>
<dbReference type="EMBL" id="VYYT01000665">
    <property type="protein sequence ID" value="KAK2730641.1"/>
    <property type="molecule type" value="Genomic_DNA"/>
</dbReference>
<evidence type="ECO:0000313" key="2">
    <source>
        <dbReference type="EMBL" id="KAK2730641.1"/>
    </source>
</evidence>
<proteinExistence type="predicted"/>